<dbReference type="Proteomes" id="UP000719500">
    <property type="component" value="Unassembled WGS sequence"/>
</dbReference>
<feature type="chain" id="PRO_5047211323" description="Lipoprotein" evidence="1">
    <location>
        <begin position="24"/>
        <end position="225"/>
    </location>
</feature>
<evidence type="ECO:0000313" key="3">
    <source>
        <dbReference type="Proteomes" id="UP000719500"/>
    </source>
</evidence>
<feature type="signal peptide" evidence="1">
    <location>
        <begin position="1"/>
        <end position="23"/>
    </location>
</feature>
<evidence type="ECO:0000313" key="2">
    <source>
        <dbReference type="EMBL" id="MBM6851392.1"/>
    </source>
</evidence>
<comment type="caution">
    <text evidence="2">The sequence shown here is derived from an EMBL/GenBank/DDBJ whole genome shotgun (WGS) entry which is preliminary data.</text>
</comment>
<evidence type="ECO:0008006" key="4">
    <source>
        <dbReference type="Google" id="ProtNLM"/>
    </source>
</evidence>
<protein>
    <recommendedName>
        <fullName evidence="4">Lipoprotein</fullName>
    </recommendedName>
</protein>
<keyword evidence="1" id="KW-0732">Signal</keyword>
<dbReference type="RefSeq" id="WP_204804170.1">
    <property type="nucleotide sequence ID" value="NZ_JACSNS010000025.1"/>
</dbReference>
<dbReference type="EMBL" id="JACSNX010000010">
    <property type="protein sequence ID" value="MBM6851392.1"/>
    <property type="molecule type" value="Genomic_DNA"/>
</dbReference>
<reference evidence="2 3" key="1">
    <citation type="journal article" date="2021" name="Sci. Rep.">
        <title>The distribution of antibiotic resistance genes in chicken gut microbiota commensals.</title>
        <authorList>
            <person name="Juricova H."/>
            <person name="Matiasovicova J."/>
            <person name="Kubasova T."/>
            <person name="Cejkova D."/>
            <person name="Rychlik I."/>
        </authorList>
    </citation>
    <scope>NUCLEOTIDE SEQUENCE [LARGE SCALE GENOMIC DNA]</scope>
    <source>
        <strain evidence="2 3">An411</strain>
    </source>
</reference>
<name>A0ABS2FUS7_9FIRM</name>
<sequence length="225" mass="25158">MRLHRVICLLWACLALTGCSALLEREYATVEPHSSKFWESEAAGTLRAENYQDIVNDLLILIGQHTESATVRLYNYEDDLTVADTLEQATTEIQQETSMGAYAVEYITASSRAQRGYYEISLQISYRRTAEQIQAVVNATSTEALPALLETALDEGRTELAVRIGYWGENDQARVEEAVAQLREERGLTETPAWTISYYPPSGQVGLIEFVMGQPPAEENAENLE</sequence>
<proteinExistence type="predicted"/>
<evidence type="ECO:0000256" key="1">
    <source>
        <dbReference type="SAM" id="SignalP"/>
    </source>
</evidence>
<organism evidence="2 3">
    <name type="scientific">Oscillibacter valericigenes</name>
    <dbReference type="NCBI Taxonomy" id="351091"/>
    <lineage>
        <taxon>Bacteria</taxon>
        <taxon>Bacillati</taxon>
        <taxon>Bacillota</taxon>
        <taxon>Clostridia</taxon>
        <taxon>Eubacteriales</taxon>
        <taxon>Oscillospiraceae</taxon>
        <taxon>Oscillibacter</taxon>
    </lineage>
</organism>
<dbReference type="PROSITE" id="PS51257">
    <property type="entry name" value="PROKAR_LIPOPROTEIN"/>
    <property type="match status" value="1"/>
</dbReference>
<keyword evidence="3" id="KW-1185">Reference proteome</keyword>
<accession>A0ABS2FUS7</accession>
<gene>
    <name evidence="2" type="ORF">H9X91_08080</name>
</gene>